<dbReference type="InterPro" id="IPR024232">
    <property type="entry name" value="SpoIIIAH"/>
</dbReference>
<keyword evidence="3" id="KW-0812">Transmembrane</keyword>
<reference evidence="4 5" key="1">
    <citation type="submission" date="2023-07" db="EMBL/GenBank/DDBJ databases">
        <title>Genomic Encyclopedia of Type Strains, Phase IV (KMG-IV): sequencing the most valuable type-strain genomes for metagenomic binning, comparative biology and taxonomic classification.</title>
        <authorList>
            <person name="Goeker M."/>
        </authorList>
    </citation>
    <scope>NUCLEOTIDE SEQUENCE [LARGE SCALE GENOMIC DNA]</scope>
    <source>
        <strain evidence="4 5">DSM 23494</strain>
    </source>
</reference>
<keyword evidence="3" id="KW-1133">Transmembrane helix</keyword>
<feature type="compositionally biased region" description="Basic and acidic residues" evidence="2">
    <location>
        <begin position="39"/>
        <end position="52"/>
    </location>
</feature>
<evidence type="ECO:0000256" key="2">
    <source>
        <dbReference type="SAM" id="MobiDB-lite"/>
    </source>
</evidence>
<dbReference type="RefSeq" id="WP_307472939.1">
    <property type="nucleotide sequence ID" value="NZ_JAUSUB010000004.1"/>
</dbReference>
<feature type="coiled-coil region" evidence="1">
    <location>
        <begin position="148"/>
        <end position="175"/>
    </location>
</feature>
<dbReference type="Gene3D" id="1.10.287.4300">
    <property type="entry name" value="Stage III sporulation protein AH-like"/>
    <property type="match status" value="1"/>
</dbReference>
<comment type="caution">
    <text evidence="4">The sequence shown here is derived from an EMBL/GenBank/DDBJ whole genome shotgun (WGS) entry which is preliminary data.</text>
</comment>
<feature type="compositionally biased region" description="Basic and acidic residues" evidence="2">
    <location>
        <begin position="65"/>
        <end position="82"/>
    </location>
</feature>
<evidence type="ECO:0000313" key="5">
    <source>
        <dbReference type="Proteomes" id="UP001238088"/>
    </source>
</evidence>
<dbReference type="EMBL" id="JAUSUB010000004">
    <property type="protein sequence ID" value="MDQ0269396.1"/>
    <property type="molecule type" value="Genomic_DNA"/>
</dbReference>
<feature type="region of interest" description="Disordered" evidence="2">
    <location>
        <begin position="33"/>
        <end position="86"/>
    </location>
</feature>
<proteinExistence type="predicted"/>
<organism evidence="4 5">
    <name type="scientific">Cytobacillus purgationiresistens</name>
    <dbReference type="NCBI Taxonomy" id="863449"/>
    <lineage>
        <taxon>Bacteria</taxon>
        <taxon>Bacillati</taxon>
        <taxon>Bacillota</taxon>
        <taxon>Bacilli</taxon>
        <taxon>Bacillales</taxon>
        <taxon>Bacillaceae</taxon>
        <taxon>Cytobacillus</taxon>
    </lineage>
</organism>
<evidence type="ECO:0000256" key="3">
    <source>
        <dbReference type="SAM" id="Phobius"/>
    </source>
</evidence>
<evidence type="ECO:0000313" key="4">
    <source>
        <dbReference type="EMBL" id="MDQ0269396.1"/>
    </source>
</evidence>
<protein>
    <submittedName>
        <fullName evidence="4">Stage III sporulation protein AH</fullName>
    </submittedName>
</protein>
<keyword evidence="3" id="KW-0472">Membrane</keyword>
<accession>A0ABU0ADR7</accession>
<name>A0ABU0ADR7_9BACI</name>
<dbReference type="InterPro" id="IPR038503">
    <property type="entry name" value="SpoIIIAH_sf"/>
</dbReference>
<evidence type="ECO:0000256" key="1">
    <source>
        <dbReference type="SAM" id="Coils"/>
    </source>
</evidence>
<keyword evidence="5" id="KW-1185">Reference proteome</keyword>
<dbReference type="Pfam" id="PF12685">
    <property type="entry name" value="SpoIIIAH"/>
    <property type="match status" value="1"/>
</dbReference>
<sequence length="176" mass="19573">MLLKKQTVWLLTMLSLVVVLSVYYVTSDGKSNLATTDQEESKAGEETAKGDEDIISSVSGDEAFEEKRLTQMDERSKMREDLTEVAGSTDLPAEEISAAKDQLDQLDEIAQKEELLETMIKAMDYEDVLVQADGNNVKITVKADEPSRTQANKIIQEVKNELGKLEAVAVEFQVKK</sequence>
<dbReference type="Proteomes" id="UP001238088">
    <property type="component" value="Unassembled WGS sequence"/>
</dbReference>
<gene>
    <name evidence="4" type="ORF">J2S17_001267</name>
</gene>
<feature type="transmembrane region" description="Helical" evidence="3">
    <location>
        <begin position="7"/>
        <end position="26"/>
    </location>
</feature>
<keyword evidence="1" id="KW-0175">Coiled coil</keyword>